<dbReference type="EMBL" id="MU004387">
    <property type="protein sequence ID" value="KAF2653100.1"/>
    <property type="molecule type" value="Genomic_DNA"/>
</dbReference>
<accession>A0A6A6SZY0</accession>
<sequence length="381" mass="41382">MLFSPKTLLVGVVTLLSVASVSADVCESGPWEDVSSVGGSDGDRFCATYFGDGVVVTGVQVWATSQSVRGVQFYYSNGKDSGLIGDSTHDDGLEGRVDWDAATDQVDQVKMWGNGDGKWLGRFYLHTKSGKELDIGKNTNGQDTFETNVGAGVFLGAFGASKDDGNKGKRIVNMGLLFLKSKITKISQDDVVFDDKPEDLNARMQGLQTTILDYADHTNSMSDSNETFTFTKSITQATSKSYTNTNTHTLGVSVQTEISGELLGMGAKDTFGLSYDYTHTSTEEEKTESSVTLSYSVATNLKPGQRVFCRATAMSGKYSGGYSCTVNVWLEDGDKYSFSSRGTMDQINWSKAESSCQDNDFDPVTKRDTIVHTRRATKFIA</sequence>
<evidence type="ECO:0000256" key="1">
    <source>
        <dbReference type="SAM" id="SignalP"/>
    </source>
</evidence>
<gene>
    <name evidence="2" type="ORF">K491DRAFT_680793</name>
</gene>
<name>A0A6A6SZY0_9PLEO</name>
<evidence type="ECO:0000313" key="3">
    <source>
        <dbReference type="Proteomes" id="UP000799324"/>
    </source>
</evidence>
<evidence type="ECO:0008006" key="4">
    <source>
        <dbReference type="Google" id="ProtNLM"/>
    </source>
</evidence>
<keyword evidence="3" id="KW-1185">Reference proteome</keyword>
<dbReference type="Gene3D" id="2.170.15.10">
    <property type="entry name" value="Proaerolysin, chain A, domain 3"/>
    <property type="match status" value="1"/>
</dbReference>
<organism evidence="2 3">
    <name type="scientific">Lophiostoma macrostomum CBS 122681</name>
    <dbReference type="NCBI Taxonomy" id="1314788"/>
    <lineage>
        <taxon>Eukaryota</taxon>
        <taxon>Fungi</taxon>
        <taxon>Dikarya</taxon>
        <taxon>Ascomycota</taxon>
        <taxon>Pezizomycotina</taxon>
        <taxon>Dothideomycetes</taxon>
        <taxon>Pleosporomycetidae</taxon>
        <taxon>Pleosporales</taxon>
        <taxon>Lophiostomataceae</taxon>
        <taxon>Lophiostoma</taxon>
    </lineage>
</organism>
<dbReference type="AlphaFoldDB" id="A0A6A6SZY0"/>
<keyword evidence="1" id="KW-0732">Signal</keyword>
<dbReference type="SUPFAM" id="SSF56973">
    <property type="entry name" value="Aerolisin/ETX pore-forming domain"/>
    <property type="match status" value="1"/>
</dbReference>
<protein>
    <recommendedName>
        <fullName evidence="4">Jacalin-type lectin domain-containing protein</fullName>
    </recommendedName>
</protein>
<evidence type="ECO:0000313" key="2">
    <source>
        <dbReference type="EMBL" id="KAF2653100.1"/>
    </source>
</evidence>
<proteinExistence type="predicted"/>
<reference evidence="2" key="1">
    <citation type="journal article" date="2020" name="Stud. Mycol.">
        <title>101 Dothideomycetes genomes: a test case for predicting lifestyles and emergence of pathogens.</title>
        <authorList>
            <person name="Haridas S."/>
            <person name="Albert R."/>
            <person name="Binder M."/>
            <person name="Bloem J."/>
            <person name="Labutti K."/>
            <person name="Salamov A."/>
            <person name="Andreopoulos B."/>
            <person name="Baker S."/>
            <person name="Barry K."/>
            <person name="Bills G."/>
            <person name="Bluhm B."/>
            <person name="Cannon C."/>
            <person name="Castanera R."/>
            <person name="Culley D."/>
            <person name="Daum C."/>
            <person name="Ezra D."/>
            <person name="Gonzalez J."/>
            <person name="Henrissat B."/>
            <person name="Kuo A."/>
            <person name="Liang C."/>
            <person name="Lipzen A."/>
            <person name="Lutzoni F."/>
            <person name="Magnuson J."/>
            <person name="Mondo S."/>
            <person name="Nolan M."/>
            <person name="Ohm R."/>
            <person name="Pangilinan J."/>
            <person name="Park H.-J."/>
            <person name="Ramirez L."/>
            <person name="Alfaro M."/>
            <person name="Sun H."/>
            <person name="Tritt A."/>
            <person name="Yoshinaga Y."/>
            <person name="Zwiers L.-H."/>
            <person name="Turgeon B."/>
            <person name="Goodwin S."/>
            <person name="Spatafora J."/>
            <person name="Crous P."/>
            <person name="Grigoriev I."/>
        </authorList>
    </citation>
    <scope>NUCLEOTIDE SEQUENCE</scope>
    <source>
        <strain evidence="2">CBS 122681</strain>
    </source>
</reference>
<dbReference type="SUPFAM" id="SSF51101">
    <property type="entry name" value="Mannose-binding lectins"/>
    <property type="match status" value="1"/>
</dbReference>
<feature type="chain" id="PRO_5025478516" description="Jacalin-type lectin domain-containing protein" evidence="1">
    <location>
        <begin position="24"/>
        <end position="381"/>
    </location>
</feature>
<dbReference type="Proteomes" id="UP000799324">
    <property type="component" value="Unassembled WGS sequence"/>
</dbReference>
<dbReference type="InterPro" id="IPR036404">
    <property type="entry name" value="Jacalin-like_lectin_dom_sf"/>
</dbReference>
<feature type="signal peptide" evidence="1">
    <location>
        <begin position="1"/>
        <end position="23"/>
    </location>
</feature>
<dbReference type="OrthoDB" id="3758675at2759"/>